<name>A0A9D4D550_DREPO</name>
<organism evidence="1 2">
    <name type="scientific">Dreissena polymorpha</name>
    <name type="common">Zebra mussel</name>
    <name type="synonym">Mytilus polymorpha</name>
    <dbReference type="NCBI Taxonomy" id="45954"/>
    <lineage>
        <taxon>Eukaryota</taxon>
        <taxon>Metazoa</taxon>
        <taxon>Spiralia</taxon>
        <taxon>Lophotrochozoa</taxon>
        <taxon>Mollusca</taxon>
        <taxon>Bivalvia</taxon>
        <taxon>Autobranchia</taxon>
        <taxon>Heteroconchia</taxon>
        <taxon>Euheterodonta</taxon>
        <taxon>Imparidentia</taxon>
        <taxon>Neoheterodontei</taxon>
        <taxon>Myida</taxon>
        <taxon>Dreissenoidea</taxon>
        <taxon>Dreissenidae</taxon>
        <taxon>Dreissena</taxon>
    </lineage>
</organism>
<evidence type="ECO:0000313" key="2">
    <source>
        <dbReference type="Proteomes" id="UP000828390"/>
    </source>
</evidence>
<keyword evidence="2" id="KW-1185">Reference proteome</keyword>
<comment type="caution">
    <text evidence="1">The sequence shown here is derived from an EMBL/GenBank/DDBJ whole genome shotgun (WGS) entry which is preliminary data.</text>
</comment>
<gene>
    <name evidence="1" type="ORF">DPMN_044828</name>
</gene>
<evidence type="ECO:0000313" key="1">
    <source>
        <dbReference type="EMBL" id="KAH3738200.1"/>
    </source>
</evidence>
<dbReference type="AlphaFoldDB" id="A0A9D4D550"/>
<sequence length="120" mass="14002">MCIPQTKLSALSVYQLLIRKREYNHHHNRHKCAPTRNTAPPPGGHFYYSHLRQTAPLPGGHDFQPTKSIVKLIRDIKKTNVMTKLQEDRKINETSKTYNVASRVLTRQNVDDRRRTTNQK</sequence>
<reference evidence="1" key="2">
    <citation type="submission" date="2020-11" db="EMBL/GenBank/DDBJ databases">
        <authorList>
            <person name="McCartney M.A."/>
            <person name="Auch B."/>
            <person name="Kono T."/>
            <person name="Mallez S."/>
            <person name="Becker A."/>
            <person name="Gohl D.M."/>
            <person name="Silverstein K.A.T."/>
            <person name="Koren S."/>
            <person name="Bechman K.B."/>
            <person name="Herman A."/>
            <person name="Abrahante J.E."/>
            <person name="Garbe J."/>
        </authorList>
    </citation>
    <scope>NUCLEOTIDE SEQUENCE</scope>
    <source>
        <strain evidence="1">Duluth1</strain>
        <tissue evidence="1">Whole animal</tissue>
    </source>
</reference>
<proteinExistence type="predicted"/>
<reference evidence="1" key="1">
    <citation type="journal article" date="2019" name="bioRxiv">
        <title>The Genome of the Zebra Mussel, Dreissena polymorpha: A Resource for Invasive Species Research.</title>
        <authorList>
            <person name="McCartney M.A."/>
            <person name="Auch B."/>
            <person name="Kono T."/>
            <person name="Mallez S."/>
            <person name="Zhang Y."/>
            <person name="Obille A."/>
            <person name="Becker A."/>
            <person name="Abrahante J.E."/>
            <person name="Garbe J."/>
            <person name="Badalamenti J.P."/>
            <person name="Herman A."/>
            <person name="Mangelson H."/>
            <person name="Liachko I."/>
            <person name="Sullivan S."/>
            <person name="Sone E.D."/>
            <person name="Koren S."/>
            <person name="Silverstein K.A.T."/>
            <person name="Beckman K.B."/>
            <person name="Gohl D.M."/>
        </authorList>
    </citation>
    <scope>NUCLEOTIDE SEQUENCE</scope>
    <source>
        <strain evidence="1">Duluth1</strain>
        <tissue evidence="1">Whole animal</tissue>
    </source>
</reference>
<protein>
    <submittedName>
        <fullName evidence="1">Uncharacterized protein</fullName>
    </submittedName>
</protein>
<accession>A0A9D4D550</accession>
<dbReference type="Proteomes" id="UP000828390">
    <property type="component" value="Unassembled WGS sequence"/>
</dbReference>
<dbReference type="EMBL" id="JAIWYP010000011">
    <property type="protein sequence ID" value="KAH3738200.1"/>
    <property type="molecule type" value="Genomic_DNA"/>
</dbReference>